<dbReference type="GO" id="GO:0000972">
    <property type="term" value="P:transcription-dependent tethering of RNA polymerase II gene DNA at nuclear periphery"/>
    <property type="evidence" value="ECO:0007669"/>
    <property type="project" value="TreeGrafter"/>
</dbReference>
<dbReference type="Proteomes" id="UP000282613">
    <property type="component" value="Unassembled WGS sequence"/>
</dbReference>
<dbReference type="GO" id="GO:0017056">
    <property type="term" value="F:structural constituent of nuclear pore"/>
    <property type="evidence" value="ECO:0007669"/>
    <property type="project" value="InterPro"/>
</dbReference>
<dbReference type="Gene3D" id="2.130.10.10">
    <property type="entry name" value="YVTN repeat-like/Quinoprotein amine dehydrogenase"/>
    <property type="match status" value="1"/>
</dbReference>
<dbReference type="STRING" id="60517.A0A0R3W4F2"/>
<dbReference type="PANTHER" id="PTHR13405:SF11">
    <property type="entry name" value="NUCLEAR PORE COMPLEX PROTEIN NUP133"/>
    <property type="match status" value="1"/>
</dbReference>
<evidence type="ECO:0000313" key="7">
    <source>
        <dbReference type="Proteomes" id="UP000282613"/>
    </source>
</evidence>
<dbReference type="SUPFAM" id="SSF117289">
    <property type="entry name" value="Nucleoporin domain"/>
    <property type="match status" value="1"/>
</dbReference>
<dbReference type="Gene3D" id="1.25.40.700">
    <property type="match status" value="1"/>
</dbReference>
<comment type="subcellular location">
    <subcellularLocation>
        <location evidence="1">Nucleus</location>
    </subcellularLocation>
</comment>
<feature type="compositionally biased region" description="Polar residues" evidence="5">
    <location>
        <begin position="998"/>
        <end position="1016"/>
    </location>
</feature>
<evidence type="ECO:0000256" key="3">
    <source>
        <dbReference type="ARBA" id="ARBA00022448"/>
    </source>
</evidence>
<evidence type="ECO:0000313" key="8">
    <source>
        <dbReference type="WBParaSite" id="TASK_0000489601-mRNA-1"/>
    </source>
</evidence>
<evidence type="ECO:0000256" key="1">
    <source>
        <dbReference type="ARBA" id="ARBA00004123"/>
    </source>
</evidence>
<comment type="similarity">
    <text evidence="2">Belongs to the nucleoporin Nup133 family.</text>
</comment>
<keyword evidence="4" id="KW-0539">Nucleus</keyword>
<evidence type="ECO:0000313" key="6">
    <source>
        <dbReference type="EMBL" id="VDK34183.1"/>
    </source>
</evidence>
<dbReference type="InterPro" id="IPR015943">
    <property type="entry name" value="WD40/YVTN_repeat-like_dom_sf"/>
</dbReference>
<name>A0A0R3W4F2_TAEAS</name>
<gene>
    <name evidence="6" type="ORF">TASK_LOCUS4897</name>
</gene>
<organism evidence="8">
    <name type="scientific">Taenia asiatica</name>
    <name type="common">Asian tapeworm</name>
    <dbReference type="NCBI Taxonomy" id="60517"/>
    <lineage>
        <taxon>Eukaryota</taxon>
        <taxon>Metazoa</taxon>
        <taxon>Spiralia</taxon>
        <taxon>Lophotrochozoa</taxon>
        <taxon>Platyhelminthes</taxon>
        <taxon>Cestoda</taxon>
        <taxon>Eucestoda</taxon>
        <taxon>Cyclophyllidea</taxon>
        <taxon>Taeniidae</taxon>
        <taxon>Taenia</taxon>
    </lineage>
</organism>
<keyword evidence="3" id="KW-0813">Transport</keyword>
<dbReference type="GO" id="GO:0016973">
    <property type="term" value="P:poly(A)+ mRNA export from nucleus"/>
    <property type="evidence" value="ECO:0007669"/>
    <property type="project" value="TreeGrafter"/>
</dbReference>
<dbReference type="PANTHER" id="PTHR13405">
    <property type="entry name" value="NUCLEAR PORE COMPLEX PROTEIN NUP133"/>
    <property type="match status" value="1"/>
</dbReference>
<reference evidence="6 7" key="2">
    <citation type="submission" date="2018-11" db="EMBL/GenBank/DDBJ databases">
        <authorList>
            <consortium name="Pathogen Informatics"/>
        </authorList>
    </citation>
    <scope>NUCLEOTIDE SEQUENCE [LARGE SCALE GENOMIC DNA]</scope>
</reference>
<sequence length="1285" mass="140162">MRKSCLKLDIYIVPSMSAVVNEAAVESSFASNRGGTFAYTSDPRALLNVRNLVATLPTFLTDSLLSSGAGASVKLFAHDWVGIVTDGNLFLWRYTQSKDIKIVTSSACHQFELPLLADASAAEVSVSISCFEGDGRPRLCAAAVAGVLRVWPRGVFGAAGRSQVVRDFLDTQLNVFNTGEVCVEMEEGAYAATFLLATNHGRIFGVDARTPEDRVFVFLVVDSNSIDTTTNISLSSSQVGPDESDTSLLSGLSRRVASIWSYATSKVSALNVTGAGASTTSSTGKVLRFLVAVDSQDSCRMSLLTQARLAVWLVDADFEHSLLFSLDLNSARYGEAVDMASSSPTSPVLWLLYKSSSEGETLCLLSMDVKEVAKGEELAPPTSFSVETATSDFQMIASRSGLNAYPCTLLALFSQDTGVVHIVEALTGRCVSQVEFEQASSLLGVISAPPDSTALFSFVTRQRGVYAVVGEDPCLSTLNPRPFIDQLTKTASVGVDPDCLLKALSRIAAILWMGFEEEAENLIASLFATPLRSQLASATATAFLRLTRLVLNCLPTSGSDARWRGVTANSVVGFDFARTGDSRFIAKQQAMECLGRRLWPKVLAALTSDGNNDGGSKLIDASAVLTEVFSPLPAGEGVNPFYQRHHHLLNAFLAGAEVCECARVLHTRWSRLKQNSLLRPVFKATVEAGVLAGVIREGGVHSLLSSEDVFFQTVTLVPQFIATLAEHLVANAKNCLNDPVDPVDFVARAAQLLTTSLSETLGYRQKLLFALESVLSEESYADGGDGAFKCDFFCWITSSDTLRNQLLDAFDALVEIVVALSGDADRMLADGGSLKQECACRSVELATILLQVVQQLVRWPNHSADLDTSFAELRTRIISAVGERAVVGVCPLYRSSVSHLRFTSWRINRPEAALDLAIRFLDKELMVEISDHLDKHASDGKQHSSLMNALSRCPPDIQLADYALQWHYSHGEKAYLQSLLVALQKRETEVAARGAMNATETQQKRLTSLPQATPGASSVKRARQTAETCVSRFLQRQEARDFAWLHHLGNRDYDQASKGLFAAGVSETNYLGRRRTLLSLSKLSSIAAGHRESTENGNALVDKHLEVLRLQEEWMRRMPSHKDACPAVCSAAALAQLFVSEVESSQESTREDLLTTFSAALRLAHLAQELDETEATEVESTEMQHQMLLQEIWTQAVKVDSWKKPNEDEDFNEACENSFFYALLGHCLLAGEAMETILPPINELLASIESEHEPWLRALIESAYNLALKRKRSQKPNSSPVFMEI</sequence>
<evidence type="ECO:0000256" key="5">
    <source>
        <dbReference type="SAM" id="MobiDB-lite"/>
    </source>
</evidence>
<proteinExistence type="inferred from homology"/>
<reference evidence="8" key="1">
    <citation type="submission" date="2016-04" db="UniProtKB">
        <authorList>
            <consortium name="WormBaseParasite"/>
        </authorList>
    </citation>
    <scope>IDENTIFICATION</scope>
</reference>
<dbReference type="WBParaSite" id="TASK_0000489601-mRNA-1">
    <property type="protein sequence ID" value="TASK_0000489601-mRNA-1"/>
    <property type="gene ID" value="TASK_0000489601"/>
</dbReference>
<evidence type="ECO:0000256" key="2">
    <source>
        <dbReference type="ARBA" id="ARBA00005569"/>
    </source>
</evidence>
<dbReference type="Gene3D" id="1.20.58.1380">
    <property type="match status" value="1"/>
</dbReference>
<dbReference type="OrthoDB" id="6285121at2759"/>
<dbReference type="InterPro" id="IPR037624">
    <property type="entry name" value="Nup133-like"/>
</dbReference>
<dbReference type="EMBL" id="UYRS01018378">
    <property type="protein sequence ID" value="VDK34183.1"/>
    <property type="molecule type" value="Genomic_DNA"/>
</dbReference>
<accession>A0A0R3W4F2</accession>
<feature type="region of interest" description="Disordered" evidence="5">
    <location>
        <begin position="995"/>
        <end position="1020"/>
    </location>
</feature>
<dbReference type="GO" id="GO:0031080">
    <property type="term" value="C:nuclear pore outer ring"/>
    <property type="evidence" value="ECO:0007669"/>
    <property type="project" value="TreeGrafter"/>
</dbReference>
<evidence type="ECO:0000256" key="4">
    <source>
        <dbReference type="ARBA" id="ARBA00023242"/>
    </source>
</evidence>
<protein>
    <submittedName>
        <fullName evidence="8">Nucleoporin_C domain-containing protein</fullName>
    </submittedName>
</protein>
<dbReference type="GO" id="GO:0006606">
    <property type="term" value="P:protein import into nucleus"/>
    <property type="evidence" value="ECO:0007669"/>
    <property type="project" value="TreeGrafter"/>
</dbReference>
<keyword evidence="7" id="KW-1185">Reference proteome</keyword>